<dbReference type="InterPro" id="IPR054409">
    <property type="entry name" value="X25_BaPul-like"/>
</dbReference>
<feature type="region of interest" description="Disordered" evidence="4">
    <location>
        <begin position="1738"/>
        <end position="1776"/>
    </location>
</feature>
<name>A0A074MGH5_9BACL</name>
<dbReference type="EMBL" id="JMIR01000002">
    <property type="protein sequence ID" value="KEO84817.1"/>
    <property type="molecule type" value="Genomic_DNA"/>
</dbReference>
<dbReference type="eggNOG" id="COG5492">
    <property type="taxonomic scope" value="Bacteria"/>
</dbReference>
<keyword evidence="2" id="KW-0106">Calcium</keyword>
<evidence type="ECO:0000313" key="8">
    <source>
        <dbReference type="EMBL" id="KEO84817.1"/>
    </source>
</evidence>
<dbReference type="STRING" id="1157490.EL26_02060"/>
<dbReference type="InterPro" id="IPR013783">
    <property type="entry name" value="Ig-like_fold"/>
</dbReference>
<keyword evidence="1" id="KW-0378">Hydrolase</keyword>
<dbReference type="CDD" id="cd00063">
    <property type="entry name" value="FN3"/>
    <property type="match status" value="2"/>
</dbReference>
<dbReference type="Pfam" id="PF00395">
    <property type="entry name" value="SLH"/>
    <property type="match status" value="3"/>
</dbReference>
<dbReference type="Pfam" id="PF00128">
    <property type="entry name" value="Alpha-amylase"/>
    <property type="match status" value="2"/>
</dbReference>
<evidence type="ECO:0000259" key="5">
    <source>
        <dbReference type="PROSITE" id="PS50853"/>
    </source>
</evidence>
<evidence type="ECO:0000256" key="1">
    <source>
        <dbReference type="ARBA" id="ARBA00022801"/>
    </source>
</evidence>
<dbReference type="InterPro" id="IPR004185">
    <property type="entry name" value="Glyco_hydro_13_lg-like_dom"/>
</dbReference>
<accession>A0A074MGH5</accession>
<dbReference type="InterPro" id="IPR036116">
    <property type="entry name" value="FN3_sf"/>
</dbReference>
<reference evidence="8 9" key="1">
    <citation type="journal article" date="2013" name="Int. J. Syst. Evol. Microbiol.">
        <title>Tumebacillus flagellatus sp. nov., an alpha-amylase/pullulanase-producing bacterium isolated from cassava wastewater.</title>
        <authorList>
            <person name="Wang Q."/>
            <person name="Xie N."/>
            <person name="Qin Y."/>
            <person name="Shen N."/>
            <person name="Zhu J."/>
            <person name="Mi H."/>
            <person name="Huang R."/>
        </authorList>
    </citation>
    <scope>NUCLEOTIDE SEQUENCE [LARGE SCALE GENOMIC DNA]</scope>
    <source>
        <strain evidence="8 9">GST4</strain>
    </source>
</reference>
<dbReference type="eggNOG" id="COG0366">
    <property type="taxonomic scope" value="Bacteria"/>
</dbReference>
<dbReference type="SMART" id="SM00635">
    <property type="entry name" value="BID_2"/>
    <property type="match status" value="1"/>
</dbReference>
<evidence type="ECO:0000259" key="7">
    <source>
        <dbReference type="PROSITE" id="PS51272"/>
    </source>
</evidence>
<dbReference type="InterPro" id="IPR017853">
    <property type="entry name" value="GH"/>
</dbReference>
<dbReference type="GO" id="GO:0005975">
    <property type="term" value="P:carbohydrate metabolic process"/>
    <property type="evidence" value="ECO:0007669"/>
    <property type="project" value="InterPro"/>
</dbReference>
<dbReference type="Gene3D" id="3.20.20.80">
    <property type="entry name" value="Glycosidases"/>
    <property type="match status" value="2"/>
</dbReference>
<dbReference type="Proteomes" id="UP000027931">
    <property type="component" value="Unassembled WGS sequence"/>
</dbReference>
<dbReference type="Gene3D" id="2.60.40.1080">
    <property type="match status" value="1"/>
</dbReference>
<dbReference type="InterPro" id="IPR008964">
    <property type="entry name" value="Invasin/intimin_cell_adhesion"/>
</dbReference>
<keyword evidence="3" id="KW-0326">Glycosidase</keyword>
<dbReference type="RefSeq" id="WP_038083925.1">
    <property type="nucleotide sequence ID" value="NZ_JMIR01000002.1"/>
</dbReference>
<dbReference type="CDD" id="cd11338">
    <property type="entry name" value="AmyAc_CMD"/>
    <property type="match status" value="1"/>
</dbReference>
<evidence type="ECO:0000256" key="4">
    <source>
        <dbReference type="SAM" id="MobiDB-lite"/>
    </source>
</evidence>
<evidence type="ECO:0000259" key="6">
    <source>
        <dbReference type="PROSITE" id="PS51166"/>
    </source>
</evidence>
<dbReference type="Pfam" id="PF02368">
    <property type="entry name" value="Big_2"/>
    <property type="match status" value="1"/>
</dbReference>
<dbReference type="PROSITE" id="PS50853">
    <property type="entry name" value="FN3"/>
    <property type="match status" value="2"/>
</dbReference>
<keyword evidence="9" id="KW-1185">Reference proteome</keyword>
<feature type="domain" description="SLH" evidence="7">
    <location>
        <begin position="2194"/>
        <end position="2249"/>
    </location>
</feature>
<feature type="domain" description="Fibronectin type-III" evidence="5">
    <location>
        <begin position="1438"/>
        <end position="1531"/>
    </location>
</feature>
<dbReference type="Gene3D" id="2.60.40.1180">
    <property type="entry name" value="Golgi alpha-mannosidase II"/>
    <property type="match status" value="1"/>
</dbReference>
<feature type="compositionally biased region" description="Polar residues" evidence="4">
    <location>
        <begin position="1808"/>
        <end position="1820"/>
    </location>
</feature>
<dbReference type="SUPFAM" id="SSF51445">
    <property type="entry name" value="(Trans)glycosidases"/>
    <property type="match status" value="1"/>
</dbReference>
<organism evidence="8 9">
    <name type="scientific">Tumebacillus flagellatus</name>
    <dbReference type="NCBI Taxonomy" id="1157490"/>
    <lineage>
        <taxon>Bacteria</taxon>
        <taxon>Bacillati</taxon>
        <taxon>Bacillota</taxon>
        <taxon>Bacilli</taxon>
        <taxon>Bacillales</taxon>
        <taxon>Alicyclobacillaceae</taxon>
        <taxon>Tumebacillus</taxon>
    </lineage>
</organism>
<feature type="domain" description="CBM20" evidence="6">
    <location>
        <begin position="1526"/>
        <end position="1629"/>
    </location>
</feature>
<dbReference type="SUPFAM" id="SSF49265">
    <property type="entry name" value="Fibronectin type III"/>
    <property type="match status" value="2"/>
</dbReference>
<dbReference type="SUPFAM" id="SSF81296">
    <property type="entry name" value="E set domains"/>
    <property type="match status" value="2"/>
</dbReference>
<sequence>MKFFLRKKQARLWSLITAFLMVVQAVGGSIWPVIAGATGINGTYVDGSAIHFVLPKTAIHVEAKGGFDNWSDPAVTLTDDDNDGTYTADVTGQTPDTPVEYKILVNGTWIADPNLRGTADSNGVLHLSYAPHFTVAGSFDNNFGTRHDLTAVPGTGNLEYVSDALADGDYTYKFIASADGLPDIWFQDPTNTAVSNGNSTITVGTPPAPTVQPDALTDQPGGKSKWVVASSWQGWNNASTDTQFKHLVGDFYEYSTVLPAGHYDFKLVKSGTWDGYSDNGNNFGFDLADTSKVNFYVNEALNQARINLPNVQGLPQYTPKLNADQWPRLVGDVQTVFGEPAWSPDQAQQFFVDYNFDGSLYKLQRALPAGTYNMKVVQGNSWNGTDFGTGGNNFVLTTLDPADVTFSTTLADRNLVSDYKPADGKSDGMIHRDKIQFDSRSVTFKKPFGAIKEAGEDLTLRIATEAGDAQVVRAELTNAQGAASAFDMHKATSFHDTDYWEVTIPKATFQGIGVWGYKFILIDGPTKVEYGDDSTRGGAGVAADDGAVPFDLTVYKADFKTPDWMKNAVVYQIFPDRFFDGNPDNNRAKTVDGYRGGADVPGVTKTDKGGYPYQYFDGGVANDPTPGQVWGKWSDVPENPDRTTPEQKPYFPNAKTDGIWTNEFYGGDIQGAQQKIDYLKSLGVTVIYFNPVAWASSNHKYDATDYKHLDPMFGEPVYNTPGDPTSGLNYEATRVASDRVFSEFAKQARAKGIQLIVDGVFNHVGDDSIYFDRYSKYPEIGAYEYWANVYDKVNAGEDQATAVQEVNNFYTAQINPLTGTNYKYPEDFDFTTWFNVENVKVDGHYKYEGWWGYDSLPVIKAQQPAAGDSEGLPGEHEWNTIGYRDNVIGHDLTGLSSDQQTALMKFANSQRWEYLGARGWRLDVAPDVSAGTWQQFRKAVKSTTGLQDTNGESIDDPIILGEEWGVATRFLLGDQFDSVMNYRFRGALQSFIISGNAQQFHDTLESIREDYPKEAWQVMLNLVDSHDTIRSITKYDHPDWEEEHFAIAPDATDTALKKQALTAIFQMGYPGAPTIDYGDEVGLTGTKDPDSRRSFPWERVTETGGTYAGADRYAGLFDTYQKAANLRDNNEAFRTGDLKVAYEQGDVIAYARKTDTKAGFVVINRGANNATIQADVAGFLPDGLTLQDQLGSNVQGTVTGGKLSLTVPGLGGLMMTSAKNLVAVPQVQNVHAVGGNQQVTLTWDAVAQATGYNVYRAPIEGGALQVVGSVTDPTWSDVNVENGKKYYYTVTAKTDNGESPLSDYAAATPAFPIQSVEITQQSTPVTLGAGNTTSEIQVTVNIPGLTDDPALSGKEAPNLQARLFYYKEGTSQKYALDTKLRYKSDDGNGSKIYWAKFEPTQAGAYYYFAKVSTDNGETWTSSSQTYVDVYADPNDTTPPDAPVLAAINVESNQAQLNWTESANDVHQFEIYRKAPGESEFQLISVLPKTATSYVDYTVSNDTQYTYKVAAVDASYNRAFSTEQSVTPTLVMVDVKLRVHLPSYTPVKDDIYLAGDLNGWNSSGYKLNVPSGATTRDVVEYSFKMMAGKSIQYKYTRGTWDTEALTSHNRLANDTQDPSNYAYSSTDTNMKLTIKNQGGNQMVVDDYVLRWVDMPMIVTMPRISYGEKIAYTTSDDHFTLKANVPYGVNFTINGQPIQAGQMDAQGNVLVDNIPLQTGQNHFTLHIEPSAETMNLPWYTDKGRSSQATKSLDLDITRDGGTNPDPDPGPGPGQTVPVTGVALNTDRVKISMNSHPYQLTAAVQPENATTKDVTWSSSNPNAATVDETGLVTPKHPGVTVITVTTKDGNKTATAKVTVNYAGGKGNDDNNGNGKPDDKTKTVTEQDLKDALNTGNSSDKSVTFNVDGNNQVLLPSNASDLLGDKTLQLTESDVTLNVPGNTLKELLKKANGSIKGGEQILLKMQPLAEQTKQDLLSKAGETGKAGLTAASNVYDFHLALVDADGQEIAALSQFDQPLTLTFTVNEKANKKLAGVYCLADDGKLEYIGGKWNADGKLTVDVQHFSMYAVLEFNKQFKDLSADHWASGVIQELAAKHVITGTSDDAFEPERSITRAEFAALLVRTLNLKAAKAAAFTDVAASDWYATSVAAANEAGLVFGRTSTEFAPNDIITREEMATMLMRAYAVKSGQQADGLADLGFSDASDISPWAKAAIQAAVKLGFLAGEDESHFVPQGQTTRAESAQVISKLLGE</sequence>
<dbReference type="SUPFAM" id="SSF51011">
    <property type="entry name" value="Glycosyl hydrolase domain"/>
    <property type="match status" value="1"/>
</dbReference>
<dbReference type="InterPro" id="IPR013780">
    <property type="entry name" value="Glyco_hydro_b"/>
</dbReference>
<dbReference type="OrthoDB" id="9805159at2"/>
<feature type="domain" description="Fibronectin type-III" evidence="5">
    <location>
        <begin position="1224"/>
        <end position="1312"/>
    </location>
</feature>
<dbReference type="InterPro" id="IPR002044">
    <property type="entry name" value="CBM20"/>
</dbReference>
<dbReference type="InterPro" id="IPR001119">
    <property type="entry name" value="SLH_dom"/>
</dbReference>
<dbReference type="eggNOG" id="COG3280">
    <property type="taxonomic scope" value="Bacteria"/>
</dbReference>
<dbReference type="SMART" id="SM00642">
    <property type="entry name" value="Aamy"/>
    <property type="match status" value="1"/>
</dbReference>
<evidence type="ECO:0000256" key="3">
    <source>
        <dbReference type="ARBA" id="ARBA00023295"/>
    </source>
</evidence>
<dbReference type="SMART" id="SM00060">
    <property type="entry name" value="FN3"/>
    <property type="match status" value="2"/>
</dbReference>
<dbReference type="PANTHER" id="PTHR10357:SF210">
    <property type="entry name" value="MALTODEXTRIN GLUCOSIDASE"/>
    <property type="match status" value="1"/>
</dbReference>
<feature type="region of interest" description="Disordered" evidence="4">
    <location>
        <begin position="1808"/>
        <end position="1829"/>
    </location>
</feature>
<dbReference type="SUPFAM" id="SSF49373">
    <property type="entry name" value="Invasin/intimin cell-adhesion fragments"/>
    <property type="match status" value="1"/>
</dbReference>
<feature type="domain" description="SLH" evidence="7">
    <location>
        <begin position="2133"/>
        <end position="2191"/>
    </location>
</feature>
<dbReference type="PROSITE" id="PS51166">
    <property type="entry name" value="CBM20"/>
    <property type="match status" value="1"/>
</dbReference>
<proteinExistence type="predicted"/>
<dbReference type="PROSITE" id="PS51272">
    <property type="entry name" value="SLH"/>
    <property type="match status" value="3"/>
</dbReference>
<dbReference type="PANTHER" id="PTHR10357">
    <property type="entry name" value="ALPHA-AMYLASE FAMILY MEMBER"/>
    <property type="match status" value="1"/>
</dbReference>
<dbReference type="GO" id="GO:0004553">
    <property type="term" value="F:hydrolase activity, hydrolyzing O-glycosyl compounds"/>
    <property type="evidence" value="ECO:0007669"/>
    <property type="project" value="InterPro"/>
</dbReference>
<dbReference type="InterPro" id="IPR006047">
    <property type="entry name" value="GH13_cat_dom"/>
</dbReference>
<protein>
    <submittedName>
        <fullName evidence="8">Alpha-amylase</fullName>
    </submittedName>
</protein>
<feature type="region of interest" description="Disordered" evidence="4">
    <location>
        <begin position="1858"/>
        <end position="1878"/>
    </location>
</feature>
<evidence type="ECO:0000313" key="9">
    <source>
        <dbReference type="Proteomes" id="UP000027931"/>
    </source>
</evidence>
<dbReference type="GO" id="GO:2001070">
    <property type="term" value="F:starch binding"/>
    <property type="evidence" value="ECO:0007669"/>
    <property type="project" value="InterPro"/>
</dbReference>
<evidence type="ECO:0000256" key="2">
    <source>
        <dbReference type="ARBA" id="ARBA00022837"/>
    </source>
</evidence>
<feature type="domain" description="SLH" evidence="7">
    <location>
        <begin position="2069"/>
        <end position="2132"/>
    </location>
</feature>
<dbReference type="InterPro" id="IPR003343">
    <property type="entry name" value="Big_2"/>
</dbReference>
<gene>
    <name evidence="8" type="ORF">EL26_02060</name>
</gene>
<comment type="caution">
    <text evidence="8">The sequence shown here is derived from an EMBL/GenBank/DDBJ whole genome shotgun (WGS) entry which is preliminary data.</text>
</comment>
<dbReference type="Pfam" id="PF22058">
    <property type="entry name" value="X25_BaPul_like"/>
    <property type="match status" value="2"/>
</dbReference>
<dbReference type="InterPro" id="IPR014756">
    <property type="entry name" value="Ig_E-set"/>
</dbReference>
<dbReference type="CDD" id="cd02857">
    <property type="entry name" value="E_set_CDase_PDE_N"/>
    <property type="match status" value="1"/>
</dbReference>
<dbReference type="Gene3D" id="2.60.40.10">
    <property type="entry name" value="Immunoglobulins"/>
    <property type="match status" value="7"/>
</dbReference>
<dbReference type="InterPro" id="IPR003961">
    <property type="entry name" value="FN3_dom"/>
</dbReference>